<dbReference type="OrthoDB" id="10615113at2759"/>
<dbReference type="EMBL" id="PDLN01000018">
    <property type="protein sequence ID" value="RDW61310.1"/>
    <property type="molecule type" value="Genomic_DNA"/>
</dbReference>
<evidence type="ECO:0000313" key="2">
    <source>
        <dbReference type="Proteomes" id="UP000256328"/>
    </source>
</evidence>
<dbReference type="AlphaFoldDB" id="A0A3D8QI22"/>
<dbReference type="Proteomes" id="UP000256328">
    <property type="component" value="Unassembled WGS sequence"/>
</dbReference>
<accession>A0A3D8QI22</accession>
<protein>
    <submittedName>
        <fullName evidence="1">Uncharacterized protein</fullName>
    </submittedName>
</protein>
<keyword evidence="2" id="KW-1185">Reference proteome</keyword>
<gene>
    <name evidence="1" type="ORF">BP5796_11202</name>
</gene>
<name>A0A3D8QI22_9HELO</name>
<reference evidence="1 2" key="1">
    <citation type="journal article" date="2018" name="IMA Fungus">
        <title>IMA Genome-F 9: Draft genome sequence of Annulohypoxylon stygium, Aspergillus mulundensis, Berkeleyomyces basicola (syn. Thielaviopsis basicola), Ceratocystis smalleyi, two Cercospora beticola strains, Coleophoma cylindrospora, Fusarium fracticaudum, Phialophora cf. hyalina, and Morchella septimelata.</title>
        <authorList>
            <person name="Wingfield B.D."/>
            <person name="Bills G.F."/>
            <person name="Dong Y."/>
            <person name="Huang W."/>
            <person name="Nel W.J."/>
            <person name="Swalarsk-Parry B.S."/>
            <person name="Vaghefi N."/>
            <person name="Wilken P.M."/>
            <person name="An Z."/>
            <person name="de Beer Z.W."/>
            <person name="De Vos L."/>
            <person name="Chen L."/>
            <person name="Duong T.A."/>
            <person name="Gao Y."/>
            <person name="Hammerbacher A."/>
            <person name="Kikkert J.R."/>
            <person name="Li Y."/>
            <person name="Li H."/>
            <person name="Li K."/>
            <person name="Li Q."/>
            <person name="Liu X."/>
            <person name="Ma X."/>
            <person name="Naidoo K."/>
            <person name="Pethybridge S.J."/>
            <person name="Sun J."/>
            <person name="Steenkamp E.T."/>
            <person name="van der Nest M.A."/>
            <person name="van Wyk S."/>
            <person name="Wingfield M.J."/>
            <person name="Xiong C."/>
            <person name="Yue Q."/>
            <person name="Zhang X."/>
        </authorList>
    </citation>
    <scope>NUCLEOTIDE SEQUENCE [LARGE SCALE GENOMIC DNA]</scope>
    <source>
        <strain evidence="1 2">BP5796</strain>
    </source>
</reference>
<sequence length="248" mass="26925">MICIAIDGVFHVPRITNNTPTLAADQTGPEASKPVGRSTRVLDLQSNLQCMNNNALVPPPLIDPRYFSLSFFWIRNSQLHLCFSAQAAGCVSDLEPWRSVVRSVDGAPGLRHCRETASPSPSPSSFDSGLGAICCCGTCLVSIQPLQAMPDDGSHLPRAPQRLESRWSLPLTRTWDAEPRRRALARTMKNMTLASFIHGCAKSDLLKPQGRHRRDGCGTAPLQQALQAIPSTSVPMLLIASGIPDLSY</sequence>
<proteinExistence type="predicted"/>
<comment type="caution">
    <text evidence="1">The sequence shown here is derived from an EMBL/GenBank/DDBJ whole genome shotgun (WGS) entry which is preliminary data.</text>
</comment>
<evidence type="ECO:0000313" key="1">
    <source>
        <dbReference type="EMBL" id="RDW61310.1"/>
    </source>
</evidence>
<organism evidence="1 2">
    <name type="scientific">Coleophoma crateriformis</name>
    <dbReference type="NCBI Taxonomy" id="565419"/>
    <lineage>
        <taxon>Eukaryota</taxon>
        <taxon>Fungi</taxon>
        <taxon>Dikarya</taxon>
        <taxon>Ascomycota</taxon>
        <taxon>Pezizomycotina</taxon>
        <taxon>Leotiomycetes</taxon>
        <taxon>Helotiales</taxon>
        <taxon>Dermateaceae</taxon>
        <taxon>Coleophoma</taxon>
    </lineage>
</organism>